<dbReference type="EMBL" id="JBFXLT010000003">
    <property type="protein sequence ID" value="KAL2822062.1"/>
    <property type="molecule type" value="Genomic_DNA"/>
</dbReference>
<sequence>MHHSLPEGAECTFLDTSQAHPYAPFSTIKHFRPSGCYISLLHPIYGPLSSDQSQVILHLPSPISLQSYRSYLFHSIMMFFQLPVLGAFFSLATAAFIPNTETSTSASNLIERTAPYGTFINHCDVPGTVAFTFDDGPYVYTEELLDLLANYGVKATFFINGYRLDGNYYLLQRIVNEGHQLASHTYDHLDLTTLDDASMIAQMTRLETRIREAVGVIPTYMRPPFLAVNDHVLSVMSNLGYRVIGSSIDTKDYENDDPSLIGRSVDIFNTQLDQGGNIVLAHDVHEQTVHTLVSLMLDEALARGLQPTTVGGCLGDDAWYR</sequence>
<keyword evidence="9" id="KW-1185">Reference proteome</keyword>
<accession>A0ABR4I354</accession>
<dbReference type="InterPro" id="IPR011330">
    <property type="entry name" value="Glyco_hydro/deAcase_b/a-brl"/>
</dbReference>
<evidence type="ECO:0000256" key="5">
    <source>
        <dbReference type="ARBA" id="ARBA00023277"/>
    </source>
</evidence>
<organism evidence="8 9">
    <name type="scientific">Aspergillus granulosus</name>
    <dbReference type="NCBI Taxonomy" id="176169"/>
    <lineage>
        <taxon>Eukaryota</taxon>
        <taxon>Fungi</taxon>
        <taxon>Dikarya</taxon>
        <taxon>Ascomycota</taxon>
        <taxon>Pezizomycotina</taxon>
        <taxon>Eurotiomycetes</taxon>
        <taxon>Eurotiomycetidae</taxon>
        <taxon>Eurotiales</taxon>
        <taxon>Aspergillaceae</taxon>
        <taxon>Aspergillus</taxon>
        <taxon>Aspergillus subgen. Nidulantes</taxon>
    </lineage>
</organism>
<gene>
    <name evidence="8" type="ORF">BJX63DRAFT_181561</name>
</gene>
<keyword evidence="3" id="KW-0732">Signal</keyword>
<name>A0ABR4I354_9EURO</name>
<evidence type="ECO:0000313" key="8">
    <source>
        <dbReference type="EMBL" id="KAL2822062.1"/>
    </source>
</evidence>
<evidence type="ECO:0000259" key="7">
    <source>
        <dbReference type="PROSITE" id="PS51677"/>
    </source>
</evidence>
<dbReference type="Proteomes" id="UP001610334">
    <property type="component" value="Unassembled WGS sequence"/>
</dbReference>
<dbReference type="PANTHER" id="PTHR46471">
    <property type="entry name" value="CHITIN DEACETYLASE"/>
    <property type="match status" value="1"/>
</dbReference>
<proteinExistence type="predicted"/>
<comment type="caution">
    <text evidence="8">The sequence shown here is derived from an EMBL/GenBank/DDBJ whole genome shotgun (WGS) entry which is preliminary data.</text>
</comment>
<evidence type="ECO:0000256" key="2">
    <source>
        <dbReference type="ARBA" id="ARBA00022723"/>
    </source>
</evidence>
<keyword evidence="4" id="KW-0378">Hydrolase</keyword>
<dbReference type="Gene3D" id="3.20.20.370">
    <property type="entry name" value="Glycoside hydrolase/deacetylase"/>
    <property type="match status" value="1"/>
</dbReference>
<dbReference type="CDD" id="cd10951">
    <property type="entry name" value="CE4_ClCDA_like"/>
    <property type="match status" value="1"/>
</dbReference>
<comment type="cofactor">
    <cofactor evidence="1">
        <name>Co(2+)</name>
        <dbReference type="ChEBI" id="CHEBI:48828"/>
    </cofactor>
</comment>
<evidence type="ECO:0000256" key="6">
    <source>
        <dbReference type="ARBA" id="ARBA00023285"/>
    </source>
</evidence>
<dbReference type="PANTHER" id="PTHR46471:SF2">
    <property type="entry name" value="CHITIN DEACETYLASE-RELATED"/>
    <property type="match status" value="1"/>
</dbReference>
<evidence type="ECO:0000256" key="1">
    <source>
        <dbReference type="ARBA" id="ARBA00001941"/>
    </source>
</evidence>
<dbReference type="PROSITE" id="PS51677">
    <property type="entry name" value="NODB"/>
    <property type="match status" value="1"/>
</dbReference>
<protein>
    <recommendedName>
        <fullName evidence="7">NodB homology domain-containing protein</fullName>
    </recommendedName>
</protein>
<keyword evidence="5" id="KW-0119">Carbohydrate metabolism</keyword>
<evidence type="ECO:0000256" key="3">
    <source>
        <dbReference type="ARBA" id="ARBA00022729"/>
    </source>
</evidence>
<dbReference type="InterPro" id="IPR002509">
    <property type="entry name" value="NODB_dom"/>
</dbReference>
<feature type="domain" description="NodB homology" evidence="7">
    <location>
        <begin position="127"/>
        <end position="308"/>
    </location>
</feature>
<dbReference type="Pfam" id="PF01522">
    <property type="entry name" value="Polysacc_deac_1"/>
    <property type="match status" value="1"/>
</dbReference>
<keyword evidence="2" id="KW-0479">Metal-binding</keyword>
<evidence type="ECO:0000313" key="9">
    <source>
        <dbReference type="Proteomes" id="UP001610334"/>
    </source>
</evidence>
<dbReference type="SUPFAM" id="SSF88713">
    <property type="entry name" value="Glycoside hydrolase/deacetylase"/>
    <property type="match status" value="1"/>
</dbReference>
<keyword evidence="6" id="KW-0170">Cobalt</keyword>
<evidence type="ECO:0000256" key="4">
    <source>
        <dbReference type="ARBA" id="ARBA00022801"/>
    </source>
</evidence>
<reference evidence="8 9" key="1">
    <citation type="submission" date="2024-07" db="EMBL/GenBank/DDBJ databases">
        <title>Section-level genome sequencing and comparative genomics of Aspergillus sections Usti and Cavernicolus.</title>
        <authorList>
            <consortium name="Lawrence Berkeley National Laboratory"/>
            <person name="Nybo J.L."/>
            <person name="Vesth T.C."/>
            <person name="Theobald S."/>
            <person name="Frisvad J.C."/>
            <person name="Larsen T.O."/>
            <person name="Kjaerboelling I."/>
            <person name="Rothschild-Mancinelli K."/>
            <person name="Lyhne E.K."/>
            <person name="Kogle M.E."/>
            <person name="Barry K."/>
            <person name="Clum A."/>
            <person name="Na H."/>
            <person name="Ledsgaard L."/>
            <person name="Lin J."/>
            <person name="Lipzen A."/>
            <person name="Kuo A."/>
            <person name="Riley R."/>
            <person name="Mondo S."/>
            <person name="Labutti K."/>
            <person name="Haridas S."/>
            <person name="Pangalinan J."/>
            <person name="Salamov A.A."/>
            <person name="Simmons B.A."/>
            <person name="Magnuson J.K."/>
            <person name="Chen J."/>
            <person name="Drula E."/>
            <person name="Henrissat B."/>
            <person name="Wiebenga A."/>
            <person name="Lubbers R.J."/>
            <person name="Gomes A.C."/>
            <person name="Makela M.R."/>
            <person name="Stajich J."/>
            <person name="Grigoriev I.V."/>
            <person name="Mortensen U.H."/>
            <person name="De Vries R.P."/>
            <person name="Baker S.E."/>
            <person name="Andersen M.R."/>
        </authorList>
    </citation>
    <scope>NUCLEOTIDE SEQUENCE [LARGE SCALE GENOMIC DNA]</scope>
    <source>
        <strain evidence="8 9">CBS 588.65</strain>
    </source>
</reference>